<dbReference type="GO" id="GO:0015209">
    <property type="term" value="F:cytosine transmembrane transporter activity"/>
    <property type="evidence" value="ECO:0007669"/>
    <property type="project" value="InterPro"/>
</dbReference>
<evidence type="ECO:0000256" key="2">
    <source>
        <dbReference type="ARBA" id="ARBA00008974"/>
    </source>
</evidence>
<dbReference type="CDD" id="cd11484">
    <property type="entry name" value="SLC-NCS1sbd_CobB-like"/>
    <property type="match status" value="1"/>
</dbReference>
<feature type="transmembrane region" description="Helical" evidence="8">
    <location>
        <begin position="220"/>
        <end position="240"/>
    </location>
</feature>
<comment type="caution">
    <text evidence="9">The sequence shown here is derived from an EMBL/GenBank/DDBJ whole genome shotgun (WGS) entry which is preliminary data.</text>
</comment>
<dbReference type="InterPro" id="IPR026030">
    <property type="entry name" value="Pur-cyt_permease_Fcy2/21/22"/>
</dbReference>
<keyword evidence="3 7" id="KW-0813">Transport</keyword>
<evidence type="ECO:0000256" key="7">
    <source>
        <dbReference type="PIRNR" id="PIRNR002744"/>
    </source>
</evidence>
<feature type="transmembrane region" description="Helical" evidence="8">
    <location>
        <begin position="433"/>
        <end position="454"/>
    </location>
</feature>
<feature type="transmembrane region" description="Helical" evidence="8">
    <location>
        <begin position="403"/>
        <end position="427"/>
    </location>
</feature>
<comment type="similarity">
    <text evidence="2 7">Belongs to the purine-cytosine permease (2.A.39) family.</text>
</comment>
<feature type="transmembrane region" description="Helical" evidence="8">
    <location>
        <begin position="336"/>
        <end position="356"/>
    </location>
</feature>
<evidence type="ECO:0000256" key="8">
    <source>
        <dbReference type="SAM" id="Phobius"/>
    </source>
</evidence>
<feature type="transmembrane region" description="Helical" evidence="8">
    <location>
        <begin position="252"/>
        <end position="276"/>
    </location>
</feature>
<dbReference type="PANTHER" id="PTHR30569:SF0">
    <property type="entry name" value="CYTOSINE PERMEASE"/>
    <property type="match status" value="1"/>
</dbReference>
<comment type="subcellular location">
    <subcellularLocation>
        <location evidence="1">Membrane</location>
        <topology evidence="1">Multi-pass membrane protein</topology>
    </subcellularLocation>
</comment>
<evidence type="ECO:0000256" key="5">
    <source>
        <dbReference type="ARBA" id="ARBA00022989"/>
    </source>
</evidence>
<sequence length="468" mass="50414">MAQEIKATATKAPKEFGRVESIPREHRRMSNWDLFATWIGANANNGTWYIGGVIAACGFLTASTTLVVVGLISYALLAVASYMGYRTGLPAMALTRASFGLRGSFIPSVINVIQFIGWAAVNTFIAATSISYIFGELFGWPLYGKPGGTFGLIVGIIIMSVLHLLSISLGERSVRLIERIGIILVVIFVLWESVVVFRTVSFSEIVGWQPPHNLRMSSGVAADTLAAFNLAWVTAASDFSRFTNKKSAATKASFLGANFGLFWFAFIGLFATIGTAVSLNHFDPNNSDPSTVAAKLGLGIIALLVIVLTSTTANAVNLMSAGSALTNMTHRLSLNVSLWIVTLAATAVTFIPVYLASFLDVFETFLDGIGMFLGPEIAIFLVDYFILKGKQYKLSEFTKVHGAYWYVHGVNWIAVASWGLGVVAYWGLKQVPVIATTIGATFIAMAITAVIYFIGMRFTRVAAPAKAS</sequence>
<accession>A0A0R1GLZ8</accession>
<dbReference type="AlphaFoldDB" id="A0A0R1GLZ8"/>
<dbReference type="EMBL" id="AZCZ01000040">
    <property type="protein sequence ID" value="KRK35016.1"/>
    <property type="molecule type" value="Genomic_DNA"/>
</dbReference>
<evidence type="ECO:0000256" key="1">
    <source>
        <dbReference type="ARBA" id="ARBA00004141"/>
    </source>
</evidence>
<dbReference type="eggNOG" id="COG1953">
    <property type="taxonomic scope" value="Bacteria"/>
</dbReference>
<dbReference type="Pfam" id="PF02133">
    <property type="entry name" value="Transp_cyt_pur"/>
    <property type="match status" value="1"/>
</dbReference>
<feature type="transmembrane region" description="Helical" evidence="8">
    <location>
        <begin position="48"/>
        <end position="77"/>
    </location>
</feature>
<keyword evidence="4 8" id="KW-0812">Transmembrane</keyword>
<evidence type="ECO:0000313" key="10">
    <source>
        <dbReference type="Proteomes" id="UP000051176"/>
    </source>
</evidence>
<keyword evidence="10" id="KW-1185">Reference proteome</keyword>
<keyword evidence="6 7" id="KW-0472">Membrane</keyword>
<dbReference type="InterPro" id="IPR001248">
    <property type="entry name" value="Pur-cyt_permease"/>
</dbReference>
<feature type="transmembrane region" description="Helical" evidence="8">
    <location>
        <begin position="180"/>
        <end position="200"/>
    </location>
</feature>
<dbReference type="GO" id="GO:0005886">
    <property type="term" value="C:plasma membrane"/>
    <property type="evidence" value="ECO:0007669"/>
    <property type="project" value="TreeGrafter"/>
</dbReference>
<gene>
    <name evidence="9" type="ORF">FD07_GL001628</name>
</gene>
<dbReference type="Gene3D" id="1.10.4160.10">
    <property type="entry name" value="Hydantoin permease"/>
    <property type="match status" value="1"/>
</dbReference>
<dbReference type="PATRIC" id="fig|1267003.4.peg.1716"/>
<evidence type="ECO:0000313" key="9">
    <source>
        <dbReference type="EMBL" id="KRK35016.1"/>
    </source>
</evidence>
<dbReference type="Proteomes" id="UP000051176">
    <property type="component" value="Unassembled WGS sequence"/>
</dbReference>
<name>A0A0R1GLZ8_9LACO</name>
<dbReference type="RefSeq" id="WP_020088752.1">
    <property type="nucleotide sequence ID" value="NZ_AZCZ01000040.1"/>
</dbReference>
<evidence type="ECO:0000256" key="6">
    <source>
        <dbReference type="ARBA" id="ARBA00023136"/>
    </source>
</evidence>
<dbReference type="PANTHER" id="PTHR30569">
    <property type="entry name" value="CYTOSINE TRANSPORTER CODB"/>
    <property type="match status" value="1"/>
</dbReference>
<feature type="transmembrane region" description="Helical" evidence="8">
    <location>
        <begin position="147"/>
        <end position="168"/>
    </location>
</feature>
<evidence type="ECO:0000256" key="4">
    <source>
        <dbReference type="ARBA" id="ARBA00022692"/>
    </source>
</evidence>
<dbReference type="OrthoDB" id="9787279at2"/>
<keyword evidence="5 8" id="KW-1133">Transmembrane helix</keyword>
<feature type="transmembrane region" description="Helical" evidence="8">
    <location>
        <begin position="112"/>
        <end position="135"/>
    </location>
</feature>
<evidence type="ECO:0000256" key="3">
    <source>
        <dbReference type="ARBA" id="ARBA00022448"/>
    </source>
</evidence>
<organism evidence="9 10">
    <name type="scientific">Levilactobacillus parabrevis ATCC 53295</name>
    <dbReference type="NCBI Taxonomy" id="1267003"/>
    <lineage>
        <taxon>Bacteria</taxon>
        <taxon>Bacillati</taxon>
        <taxon>Bacillota</taxon>
        <taxon>Bacilli</taxon>
        <taxon>Lactobacillales</taxon>
        <taxon>Lactobacillaceae</taxon>
        <taxon>Levilactobacillus</taxon>
    </lineage>
</organism>
<feature type="transmembrane region" description="Helical" evidence="8">
    <location>
        <begin position="368"/>
        <end position="387"/>
    </location>
</feature>
<dbReference type="InterPro" id="IPR030191">
    <property type="entry name" value="CodB"/>
</dbReference>
<proteinExistence type="inferred from homology"/>
<dbReference type="PIRSF" id="PIRSF002744">
    <property type="entry name" value="Pur-cyt_permease"/>
    <property type="match status" value="1"/>
</dbReference>
<protein>
    <submittedName>
        <fullName evidence="9">Purine-cytosine permease related protein</fullName>
    </submittedName>
</protein>
<feature type="transmembrane region" description="Helical" evidence="8">
    <location>
        <begin position="296"/>
        <end position="316"/>
    </location>
</feature>
<reference evidence="9 10" key="1">
    <citation type="journal article" date="2015" name="Genome Announc.">
        <title>Expanding the biotechnology potential of lactobacilli through comparative genomics of 213 strains and associated genera.</title>
        <authorList>
            <person name="Sun Z."/>
            <person name="Harris H.M."/>
            <person name="McCann A."/>
            <person name="Guo C."/>
            <person name="Argimon S."/>
            <person name="Zhang W."/>
            <person name="Yang X."/>
            <person name="Jeffery I.B."/>
            <person name="Cooney J.C."/>
            <person name="Kagawa T.F."/>
            <person name="Liu W."/>
            <person name="Song Y."/>
            <person name="Salvetti E."/>
            <person name="Wrobel A."/>
            <person name="Rasinkangas P."/>
            <person name="Parkhill J."/>
            <person name="Rea M.C."/>
            <person name="O'Sullivan O."/>
            <person name="Ritari J."/>
            <person name="Douillard F.P."/>
            <person name="Paul Ross R."/>
            <person name="Yang R."/>
            <person name="Briner A.E."/>
            <person name="Felis G.E."/>
            <person name="de Vos W.M."/>
            <person name="Barrangou R."/>
            <person name="Klaenhammer T.R."/>
            <person name="Caufield P.W."/>
            <person name="Cui Y."/>
            <person name="Zhang H."/>
            <person name="O'Toole P.W."/>
        </authorList>
    </citation>
    <scope>NUCLEOTIDE SEQUENCE [LARGE SCALE GENOMIC DNA]</scope>
    <source>
        <strain evidence="9 10">ATCC 53295</strain>
    </source>
</reference>